<reference evidence="2" key="1">
    <citation type="submission" date="2025-08" db="UniProtKB">
        <authorList>
            <consortium name="RefSeq"/>
        </authorList>
    </citation>
    <scope>IDENTIFICATION</scope>
    <source>
        <tissue evidence="2">Whole organism</tissue>
    </source>
</reference>
<name>A0A6J1TJ52_FRAOC</name>
<proteinExistence type="predicted"/>
<organism evidence="1 2">
    <name type="scientific">Frankliniella occidentalis</name>
    <name type="common">Western flower thrips</name>
    <name type="synonym">Euthrips occidentalis</name>
    <dbReference type="NCBI Taxonomy" id="133901"/>
    <lineage>
        <taxon>Eukaryota</taxon>
        <taxon>Metazoa</taxon>
        <taxon>Ecdysozoa</taxon>
        <taxon>Arthropoda</taxon>
        <taxon>Hexapoda</taxon>
        <taxon>Insecta</taxon>
        <taxon>Pterygota</taxon>
        <taxon>Neoptera</taxon>
        <taxon>Paraneoptera</taxon>
        <taxon>Thysanoptera</taxon>
        <taxon>Terebrantia</taxon>
        <taxon>Thripoidea</taxon>
        <taxon>Thripidae</taxon>
        <taxon>Frankliniella</taxon>
    </lineage>
</organism>
<dbReference type="Proteomes" id="UP000504606">
    <property type="component" value="Unplaced"/>
</dbReference>
<gene>
    <name evidence="2" type="primary">LOC113215438</name>
</gene>
<accession>A0A6J1TJ52</accession>
<dbReference type="RefSeq" id="XP_026290851.2">
    <property type="nucleotide sequence ID" value="XM_026435066.2"/>
</dbReference>
<sequence length="190" mass="20343">MDHTDEVPLSFGDLNIGQLYPIKEATKENRNFNGKLVESVKLDISDSPLLKTVTYVPSGILKFAQDNIDAINQASASGKCYNACFYGLIDGPNRSKRFIGRIHKPDEVVSQDELLKLVEKTNAMVNKKRVSSNLSGDAGCSSSPTKIIKLEPSAAASSVSPEKEVPASPAVSIVNESNVVSSGSLNSKSD</sequence>
<evidence type="ECO:0000313" key="1">
    <source>
        <dbReference type="Proteomes" id="UP000504606"/>
    </source>
</evidence>
<protein>
    <submittedName>
        <fullName evidence="2">Uncharacterized protein LOC113215438</fullName>
    </submittedName>
</protein>
<evidence type="ECO:0000313" key="2">
    <source>
        <dbReference type="RefSeq" id="XP_026290851.2"/>
    </source>
</evidence>
<keyword evidence="1" id="KW-1185">Reference proteome</keyword>
<dbReference type="GeneID" id="113215438"/>
<dbReference type="KEGG" id="foc:113215438"/>
<dbReference type="AlphaFoldDB" id="A0A6J1TJ52"/>